<sequence length="809" mass="86463">MSSTRLALLCAASIAWSTTSSREARAEDVSSLLEILEENVVSGASRSAERESDAPAMSSVITGAQLKLFGIRRLADALTFLASGVFAHDRMSVPEVGARGVALTRDSNSHVLIVLDGMVVNEQGGGAVFLHDIPIEIVDHIEVVLGPGSVLYGAQAMLGVINVVTKKAADHQGLRASLTLGASPPLDESGNIRAPNVEGIGGEGTAALGFGRRFTLLGQPAGVVAAVDMHRFEGPEVSFPKQRLPVLADGVSVMDLGSHAEPGFWGGTVEEQWFRRKAGAFVRLDAGDLSAVAQATRSSWAAPFMDLHENRVGAFDDARNDNTQTLVLTSVRYRARLSERLEGVARGYFGFSRIERSRYVVGHDPLVPHVPIDVLDPEQCPRGPSGPCRKDALFLSRWVGLELQARYDWAGDGASTTMAGVDGRLRTSAFEFVAFDELTGKSYGSDPARTRWHGGGYRLEDEAALGAYVQQTLRLFRPLSLNAGIRVDLDSRIPLEYVANAISPRAALILTPDERVSLKLIYSSAFRAPSFVELYTVSGRLLPNPDGLKPEKVSSLEAVSSFRSGAYSFTAGGFYSDWRDVIELQLLRAKAPSVSRYNNVPGIENYGANLGFETSFLERKLRVGVNSTFAATRRRMSEQQITRNARFGTGDDVPITVAPQVYGNARVSYEVGSGAVSLAAAYMGRRIADQAYYGGDPSNIAPRPEVPPQVELRAAVTGAIPGVKGAGYTLGGQYAFSGHEPYVVGPNQGQPRYLVESGPTADFALKNRLTLFAGIELHLDDDAAAGSPAAAARPSSIATVGRASHGASP</sequence>
<dbReference type="Proteomes" id="UP001217485">
    <property type="component" value="Unassembled WGS sequence"/>
</dbReference>
<dbReference type="Gene3D" id="2.40.170.20">
    <property type="entry name" value="TonB-dependent receptor, beta-barrel domain"/>
    <property type="match status" value="1"/>
</dbReference>
<keyword evidence="7 10" id="KW-0472">Membrane</keyword>
<evidence type="ECO:0000256" key="6">
    <source>
        <dbReference type="ARBA" id="ARBA00023077"/>
    </source>
</evidence>
<dbReference type="PANTHER" id="PTHR30069">
    <property type="entry name" value="TONB-DEPENDENT OUTER MEMBRANE RECEPTOR"/>
    <property type="match status" value="1"/>
</dbReference>
<keyword evidence="16" id="KW-1185">Reference proteome</keyword>
<dbReference type="InterPro" id="IPR012910">
    <property type="entry name" value="Plug_dom"/>
</dbReference>
<evidence type="ECO:0000256" key="10">
    <source>
        <dbReference type="PROSITE-ProRule" id="PRU01360"/>
    </source>
</evidence>
<evidence type="ECO:0000256" key="4">
    <source>
        <dbReference type="ARBA" id="ARBA00022692"/>
    </source>
</evidence>
<dbReference type="InterPro" id="IPR036942">
    <property type="entry name" value="Beta-barrel_TonB_sf"/>
</dbReference>
<dbReference type="PANTHER" id="PTHR30069:SF29">
    <property type="entry name" value="HEMOGLOBIN AND HEMOGLOBIN-HAPTOGLOBIN-BINDING PROTEIN 1-RELATED"/>
    <property type="match status" value="1"/>
</dbReference>
<comment type="caution">
    <text evidence="15">The sequence shown here is derived from an EMBL/GenBank/DDBJ whole genome shotgun (WGS) entry which is preliminary data.</text>
</comment>
<evidence type="ECO:0000256" key="1">
    <source>
        <dbReference type="ARBA" id="ARBA00004571"/>
    </source>
</evidence>
<accession>A0ABT5C905</accession>
<evidence type="ECO:0000259" key="14">
    <source>
        <dbReference type="Pfam" id="PF07715"/>
    </source>
</evidence>
<feature type="compositionally biased region" description="Low complexity" evidence="12">
    <location>
        <begin position="787"/>
        <end position="798"/>
    </location>
</feature>
<evidence type="ECO:0000256" key="12">
    <source>
        <dbReference type="SAM" id="MobiDB-lite"/>
    </source>
</evidence>
<keyword evidence="8 15" id="KW-0675">Receptor</keyword>
<name>A0ABT5C905_9BACT</name>
<keyword evidence="3 10" id="KW-1134">Transmembrane beta strand</keyword>
<evidence type="ECO:0000256" key="3">
    <source>
        <dbReference type="ARBA" id="ARBA00022452"/>
    </source>
</evidence>
<evidence type="ECO:0000313" key="16">
    <source>
        <dbReference type="Proteomes" id="UP001217485"/>
    </source>
</evidence>
<feature type="domain" description="TonB-dependent receptor plug" evidence="14">
    <location>
        <begin position="52"/>
        <end position="160"/>
    </location>
</feature>
<dbReference type="EMBL" id="JAQNDK010000004">
    <property type="protein sequence ID" value="MDC0682921.1"/>
    <property type="molecule type" value="Genomic_DNA"/>
</dbReference>
<gene>
    <name evidence="15" type="ORF">POL72_34660</name>
</gene>
<protein>
    <submittedName>
        <fullName evidence="15">TonB-dependent receptor</fullName>
    </submittedName>
</protein>
<dbReference type="InterPro" id="IPR039426">
    <property type="entry name" value="TonB-dep_rcpt-like"/>
</dbReference>
<evidence type="ECO:0000256" key="5">
    <source>
        <dbReference type="ARBA" id="ARBA00022729"/>
    </source>
</evidence>
<dbReference type="InterPro" id="IPR000531">
    <property type="entry name" value="Beta-barrel_TonB"/>
</dbReference>
<dbReference type="Gene3D" id="2.170.130.10">
    <property type="entry name" value="TonB-dependent receptor, plug domain"/>
    <property type="match status" value="1"/>
</dbReference>
<evidence type="ECO:0000256" key="7">
    <source>
        <dbReference type="ARBA" id="ARBA00023136"/>
    </source>
</evidence>
<keyword evidence="4 10" id="KW-0812">Transmembrane</keyword>
<keyword evidence="9 10" id="KW-0998">Cell outer membrane</keyword>
<dbReference type="Pfam" id="PF07715">
    <property type="entry name" value="Plug"/>
    <property type="match status" value="1"/>
</dbReference>
<evidence type="ECO:0000256" key="9">
    <source>
        <dbReference type="ARBA" id="ARBA00023237"/>
    </source>
</evidence>
<dbReference type="InterPro" id="IPR037066">
    <property type="entry name" value="Plug_dom_sf"/>
</dbReference>
<feature type="region of interest" description="Disordered" evidence="12">
    <location>
        <begin position="787"/>
        <end position="809"/>
    </location>
</feature>
<organism evidence="15 16">
    <name type="scientific">Sorangium atrum</name>
    <dbReference type="NCBI Taxonomy" id="2995308"/>
    <lineage>
        <taxon>Bacteria</taxon>
        <taxon>Pseudomonadati</taxon>
        <taxon>Myxococcota</taxon>
        <taxon>Polyangia</taxon>
        <taxon>Polyangiales</taxon>
        <taxon>Polyangiaceae</taxon>
        <taxon>Sorangium</taxon>
    </lineage>
</organism>
<proteinExistence type="inferred from homology"/>
<reference evidence="15 16" key="1">
    <citation type="submission" date="2023-01" db="EMBL/GenBank/DDBJ databases">
        <title>Minimal conservation of predation-associated metabolite biosynthetic gene clusters underscores biosynthetic potential of Myxococcota including descriptions for ten novel species: Archangium lansinium sp. nov., Myxococcus landrumus sp. nov., Nannocystis bai.</title>
        <authorList>
            <person name="Ahearne A."/>
            <person name="Stevens C."/>
            <person name="Dowd S."/>
        </authorList>
    </citation>
    <scope>NUCLEOTIDE SEQUENCE [LARGE SCALE GENOMIC DNA]</scope>
    <source>
        <strain evidence="15 16">WIWO2</strain>
    </source>
</reference>
<keyword evidence="6 11" id="KW-0798">TonB box</keyword>
<keyword evidence="5" id="KW-0732">Signal</keyword>
<dbReference type="SUPFAM" id="SSF56935">
    <property type="entry name" value="Porins"/>
    <property type="match status" value="1"/>
</dbReference>
<evidence type="ECO:0000256" key="8">
    <source>
        <dbReference type="ARBA" id="ARBA00023170"/>
    </source>
</evidence>
<evidence type="ECO:0000259" key="13">
    <source>
        <dbReference type="Pfam" id="PF00593"/>
    </source>
</evidence>
<evidence type="ECO:0000256" key="2">
    <source>
        <dbReference type="ARBA" id="ARBA00022448"/>
    </source>
</evidence>
<dbReference type="Pfam" id="PF00593">
    <property type="entry name" value="TonB_dep_Rec_b-barrel"/>
    <property type="match status" value="1"/>
</dbReference>
<keyword evidence="2 10" id="KW-0813">Transport</keyword>
<dbReference type="PROSITE" id="PS52016">
    <property type="entry name" value="TONB_DEPENDENT_REC_3"/>
    <property type="match status" value="1"/>
</dbReference>
<comment type="subcellular location">
    <subcellularLocation>
        <location evidence="1 10">Cell outer membrane</location>
        <topology evidence="1 10">Multi-pass membrane protein</topology>
    </subcellularLocation>
</comment>
<evidence type="ECO:0000256" key="11">
    <source>
        <dbReference type="RuleBase" id="RU003357"/>
    </source>
</evidence>
<evidence type="ECO:0000313" key="15">
    <source>
        <dbReference type="EMBL" id="MDC0682921.1"/>
    </source>
</evidence>
<comment type="similarity">
    <text evidence="10 11">Belongs to the TonB-dependent receptor family.</text>
</comment>
<feature type="domain" description="TonB-dependent receptor-like beta-barrel" evidence="13">
    <location>
        <begin position="314"/>
        <end position="691"/>
    </location>
</feature>
<dbReference type="RefSeq" id="WP_272101071.1">
    <property type="nucleotide sequence ID" value="NZ_JAQNDK010000004.1"/>
</dbReference>